<evidence type="ECO:0000256" key="1">
    <source>
        <dbReference type="PIRSR" id="PIRSR640198-1"/>
    </source>
</evidence>
<accession>J3PAB6</accession>
<dbReference type="Pfam" id="PF02661">
    <property type="entry name" value="Fic"/>
    <property type="match status" value="1"/>
</dbReference>
<feature type="active site" evidence="1">
    <location>
        <position position="285"/>
    </location>
</feature>
<dbReference type="InterPro" id="IPR036597">
    <property type="entry name" value="Fido-like_dom_sf"/>
</dbReference>
<dbReference type="PANTHER" id="PTHR13504">
    <property type="entry name" value="FIDO DOMAIN-CONTAINING PROTEIN DDB_G0283145"/>
    <property type="match status" value="1"/>
</dbReference>
<evidence type="ECO:0000313" key="5">
    <source>
        <dbReference type="EnsemblFungi" id="EJT71182"/>
    </source>
</evidence>
<dbReference type="EMBL" id="GL385400">
    <property type="protein sequence ID" value="EJT71182.1"/>
    <property type="molecule type" value="Genomic_DNA"/>
</dbReference>
<reference evidence="4" key="3">
    <citation type="submission" date="2010-09" db="EMBL/GenBank/DDBJ databases">
        <title>Annotation of Gaeumannomyces graminis var. tritici R3-111a-1.</title>
        <authorList>
            <consortium name="The Broad Institute Genome Sequencing Platform"/>
            <person name="Ma L.-J."/>
            <person name="Dead R."/>
            <person name="Young S.K."/>
            <person name="Zeng Q."/>
            <person name="Gargeya S."/>
            <person name="Fitzgerald M."/>
            <person name="Haas B."/>
            <person name="Abouelleil A."/>
            <person name="Alvarado L."/>
            <person name="Arachchi H.M."/>
            <person name="Berlin A."/>
            <person name="Brown A."/>
            <person name="Chapman S.B."/>
            <person name="Chen Z."/>
            <person name="Dunbar C."/>
            <person name="Freedman E."/>
            <person name="Gearin G."/>
            <person name="Gellesch M."/>
            <person name="Goldberg J."/>
            <person name="Griggs A."/>
            <person name="Gujja S."/>
            <person name="Heiman D."/>
            <person name="Howarth C."/>
            <person name="Larson L."/>
            <person name="Lui A."/>
            <person name="MacDonald P.J.P."/>
            <person name="Mehta T."/>
            <person name="Montmayeur A."/>
            <person name="Murphy C."/>
            <person name="Neiman D."/>
            <person name="Pearson M."/>
            <person name="Priest M."/>
            <person name="Roberts A."/>
            <person name="Saif S."/>
            <person name="Shea T."/>
            <person name="Shenoy N."/>
            <person name="Sisk P."/>
            <person name="Stolte C."/>
            <person name="Sykes S."/>
            <person name="Yandava C."/>
            <person name="Wortman J."/>
            <person name="Nusbaum C."/>
            <person name="Birren B."/>
        </authorList>
    </citation>
    <scope>NUCLEOTIDE SEQUENCE</scope>
    <source>
        <strain evidence="4">R3-111a-1</strain>
    </source>
</reference>
<reference evidence="6" key="1">
    <citation type="submission" date="2010-07" db="EMBL/GenBank/DDBJ databases">
        <title>The genome sequence of Gaeumannomyces graminis var. tritici strain R3-111a-1.</title>
        <authorList>
            <consortium name="The Broad Institute Genome Sequencing Platform"/>
            <person name="Ma L.-J."/>
            <person name="Dead R."/>
            <person name="Young S."/>
            <person name="Zeng Q."/>
            <person name="Koehrsen M."/>
            <person name="Alvarado L."/>
            <person name="Berlin A."/>
            <person name="Chapman S.B."/>
            <person name="Chen Z."/>
            <person name="Freedman E."/>
            <person name="Gellesch M."/>
            <person name="Goldberg J."/>
            <person name="Griggs A."/>
            <person name="Gujja S."/>
            <person name="Heilman E.R."/>
            <person name="Heiman D."/>
            <person name="Hepburn T."/>
            <person name="Howarth C."/>
            <person name="Jen D."/>
            <person name="Larson L."/>
            <person name="Mehta T."/>
            <person name="Neiman D."/>
            <person name="Pearson M."/>
            <person name="Roberts A."/>
            <person name="Saif S."/>
            <person name="Shea T."/>
            <person name="Shenoy N."/>
            <person name="Sisk P."/>
            <person name="Stolte C."/>
            <person name="Sykes S."/>
            <person name="Walk T."/>
            <person name="White J."/>
            <person name="Yandava C."/>
            <person name="Haas B."/>
            <person name="Nusbaum C."/>
            <person name="Birren B."/>
        </authorList>
    </citation>
    <scope>NUCLEOTIDE SEQUENCE [LARGE SCALE GENOMIC DNA]</scope>
    <source>
        <strain evidence="6">R3-111a-1</strain>
    </source>
</reference>
<dbReference type="PROSITE" id="PS51459">
    <property type="entry name" value="FIDO"/>
    <property type="match status" value="1"/>
</dbReference>
<dbReference type="RefSeq" id="XP_009226579.1">
    <property type="nucleotide sequence ID" value="XM_009228315.1"/>
</dbReference>
<dbReference type="GeneID" id="20350900"/>
<proteinExistence type="predicted"/>
<name>J3PAB6_GAET3</name>
<dbReference type="STRING" id="644352.J3PAB6"/>
<dbReference type="PANTHER" id="PTHR13504:SF38">
    <property type="entry name" value="FIDO DOMAIN-CONTAINING PROTEIN"/>
    <property type="match status" value="1"/>
</dbReference>
<evidence type="ECO:0000256" key="2">
    <source>
        <dbReference type="PIRSR" id="PIRSR640198-2"/>
    </source>
</evidence>
<evidence type="ECO:0000313" key="4">
    <source>
        <dbReference type="EMBL" id="EJT71182.1"/>
    </source>
</evidence>
<dbReference type="VEuPathDB" id="FungiDB:GGTG_10442"/>
<protein>
    <recommendedName>
        <fullName evidence="3">Fido domain-containing protein</fullName>
    </recommendedName>
</protein>
<feature type="domain" description="Fido" evidence="3">
    <location>
        <begin position="195"/>
        <end position="355"/>
    </location>
</feature>
<sequence length="374" mass="41934">MTSSAGNSSSSHGGSKQSNLIESLRKIFTSSYPPSGSVRGRPIPFNFTIKQDEAYDYFLEDDDPDELFEQAVGFHDEVKAMLHNLTPADEAALDEYQLTNLSNLIFGSNLIEGAGAGLDITYKLCQLVFTGQDKGIADQDMLRMEEYDERRKNLVTQDLPTDQANAAYRSRREIIQHARALRHIVNAMVIEDKPLTERLILDTHKILCHKVDSPDGMPYTSYAGIYRLESVVAGFSSFTPWEQVPREMAQLITEFNRDIEQAAELGEMDPYALAAKMCHKFVNIHPFIDGNGRTCRLILNAILIKHAGALVCLGEKEEDRDEYLTIAAKASMAMASDDGEIEQKHHKGLATLTLRHVKNYLMGFVDKLKKKGEE</sequence>
<dbReference type="Proteomes" id="UP000006039">
    <property type="component" value="Unassembled WGS sequence"/>
</dbReference>
<reference evidence="4" key="2">
    <citation type="submission" date="2010-07" db="EMBL/GenBank/DDBJ databases">
        <authorList>
            <consortium name="The Broad Institute Genome Sequencing Platform"/>
            <consortium name="Broad Institute Genome Sequencing Center for Infectious Disease"/>
            <person name="Ma L.-J."/>
            <person name="Dead R."/>
            <person name="Young S."/>
            <person name="Zeng Q."/>
            <person name="Koehrsen M."/>
            <person name="Alvarado L."/>
            <person name="Berlin A."/>
            <person name="Chapman S.B."/>
            <person name="Chen Z."/>
            <person name="Freedman E."/>
            <person name="Gellesch M."/>
            <person name="Goldberg J."/>
            <person name="Griggs A."/>
            <person name="Gujja S."/>
            <person name="Heilman E.R."/>
            <person name="Heiman D."/>
            <person name="Hepburn T."/>
            <person name="Howarth C."/>
            <person name="Jen D."/>
            <person name="Larson L."/>
            <person name="Mehta T."/>
            <person name="Neiman D."/>
            <person name="Pearson M."/>
            <person name="Roberts A."/>
            <person name="Saif S."/>
            <person name="Shea T."/>
            <person name="Shenoy N."/>
            <person name="Sisk P."/>
            <person name="Stolte C."/>
            <person name="Sykes S."/>
            <person name="Walk T."/>
            <person name="White J."/>
            <person name="Yandava C."/>
            <person name="Haas B."/>
            <person name="Nusbaum C."/>
            <person name="Birren B."/>
        </authorList>
    </citation>
    <scope>NUCLEOTIDE SEQUENCE</scope>
    <source>
        <strain evidence="4">R3-111a-1</strain>
    </source>
</reference>
<gene>
    <name evidence="5" type="primary">20350900</name>
    <name evidence="4" type="ORF">GGTG_10442</name>
</gene>
<reference evidence="5" key="5">
    <citation type="submission" date="2018-04" db="UniProtKB">
        <authorList>
            <consortium name="EnsemblFungi"/>
        </authorList>
    </citation>
    <scope>IDENTIFICATION</scope>
    <source>
        <strain evidence="5">R3-111a-1</strain>
    </source>
</reference>
<feature type="binding site" evidence="2">
    <location>
        <begin position="289"/>
        <end position="296"/>
    </location>
    <ligand>
        <name>ATP</name>
        <dbReference type="ChEBI" id="CHEBI:30616"/>
    </ligand>
</feature>
<dbReference type="Gene3D" id="1.10.3290.10">
    <property type="entry name" value="Fido-like domain"/>
    <property type="match status" value="1"/>
</dbReference>
<evidence type="ECO:0000313" key="6">
    <source>
        <dbReference type="Proteomes" id="UP000006039"/>
    </source>
</evidence>
<reference evidence="5" key="4">
    <citation type="journal article" date="2015" name="G3 (Bethesda)">
        <title>Genome sequences of three phytopathogenic species of the Magnaporthaceae family of fungi.</title>
        <authorList>
            <person name="Okagaki L.H."/>
            <person name="Nunes C.C."/>
            <person name="Sailsbery J."/>
            <person name="Clay B."/>
            <person name="Brown D."/>
            <person name="John T."/>
            <person name="Oh Y."/>
            <person name="Young N."/>
            <person name="Fitzgerald M."/>
            <person name="Haas B.J."/>
            <person name="Zeng Q."/>
            <person name="Young S."/>
            <person name="Adiconis X."/>
            <person name="Fan L."/>
            <person name="Levin J.Z."/>
            <person name="Mitchell T.K."/>
            <person name="Okubara P.A."/>
            <person name="Farman M.L."/>
            <person name="Kohn L.M."/>
            <person name="Birren B."/>
            <person name="Ma L.-J."/>
            <person name="Dean R.A."/>
        </authorList>
    </citation>
    <scope>NUCLEOTIDE SEQUENCE</scope>
    <source>
        <strain evidence="5">R3-111a-1</strain>
    </source>
</reference>
<dbReference type="GO" id="GO:0005524">
    <property type="term" value="F:ATP binding"/>
    <property type="evidence" value="ECO:0007669"/>
    <property type="project" value="UniProtKB-KW"/>
</dbReference>
<keyword evidence="2" id="KW-0067">ATP-binding</keyword>
<evidence type="ECO:0000259" key="3">
    <source>
        <dbReference type="PROSITE" id="PS51459"/>
    </source>
</evidence>
<dbReference type="EnsemblFungi" id="EJT71182">
    <property type="protein sequence ID" value="EJT71182"/>
    <property type="gene ID" value="GGTG_10442"/>
</dbReference>
<organism evidence="4">
    <name type="scientific">Gaeumannomyces tritici (strain R3-111a-1)</name>
    <name type="common">Wheat and barley take-all root rot fungus</name>
    <name type="synonym">Gaeumannomyces graminis var. tritici</name>
    <dbReference type="NCBI Taxonomy" id="644352"/>
    <lineage>
        <taxon>Eukaryota</taxon>
        <taxon>Fungi</taxon>
        <taxon>Dikarya</taxon>
        <taxon>Ascomycota</taxon>
        <taxon>Pezizomycotina</taxon>
        <taxon>Sordariomycetes</taxon>
        <taxon>Sordariomycetidae</taxon>
        <taxon>Magnaporthales</taxon>
        <taxon>Magnaporthaceae</taxon>
        <taxon>Gaeumannomyces</taxon>
    </lineage>
</organism>
<dbReference type="SUPFAM" id="SSF140931">
    <property type="entry name" value="Fic-like"/>
    <property type="match status" value="1"/>
</dbReference>
<keyword evidence="6" id="KW-1185">Reference proteome</keyword>
<dbReference type="OrthoDB" id="439046at2759"/>
<dbReference type="InterPro" id="IPR040198">
    <property type="entry name" value="Fido_containing"/>
</dbReference>
<dbReference type="AlphaFoldDB" id="J3PAB6"/>
<dbReference type="eggNOG" id="KOG3824">
    <property type="taxonomic scope" value="Eukaryota"/>
</dbReference>
<dbReference type="HOGENOM" id="CLU_053737_0_0_1"/>
<keyword evidence="2" id="KW-0547">Nucleotide-binding</keyword>
<dbReference type="InterPro" id="IPR003812">
    <property type="entry name" value="Fido"/>
</dbReference>